<name>A0A1T5IQE5_9FIRM</name>
<dbReference type="EMBL" id="FUZT01000001">
    <property type="protein sequence ID" value="SKC41312.1"/>
    <property type="molecule type" value="Genomic_DNA"/>
</dbReference>
<keyword evidence="1" id="KW-1133">Transmembrane helix</keyword>
<sequence>MTGLKFGIVDINFTFIFQIINTVLLIAFAWFIIYLIRNLVSLPRKISEHHEKIDSLEKKVDEIYKKLNGE</sequence>
<keyword evidence="3" id="KW-1185">Reference proteome</keyword>
<evidence type="ECO:0000313" key="3">
    <source>
        <dbReference type="Proteomes" id="UP000190285"/>
    </source>
</evidence>
<proteinExistence type="predicted"/>
<gene>
    <name evidence="2" type="ORF">SAMN02194393_00630</name>
</gene>
<keyword evidence="1" id="KW-0472">Membrane</keyword>
<evidence type="ECO:0000256" key="1">
    <source>
        <dbReference type="SAM" id="Phobius"/>
    </source>
</evidence>
<organism evidence="2 3">
    <name type="scientific">Maledivibacter halophilus</name>
    <dbReference type="NCBI Taxonomy" id="36842"/>
    <lineage>
        <taxon>Bacteria</taxon>
        <taxon>Bacillati</taxon>
        <taxon>Bacillota</taxon>
        <taxon>Clostridia</taxon>
        <taxon>Peptostreptococcales</taxon>
        <taxon>Caminicellaceae</taxon>
        <taxon>Maledivibacter</taxon>
    </lineage>
</organism>
<dbReference type="RefSeq" id="WP_079489260.1">
    <property type="nucleotide sequence ID" value="NZ_FUZT01000001.1"/>
</dbReference>
<dbReference type="Proteomes" id="UP000190285">
    <property type="component" value="Unassembled WGS sequence"/>
</dbReference>
<reference evidence="2 3" key="1">
    <citation type="submission" date="2017-02" db="EMBL/GenBank/DDBJ databases">
        <authorList>
            <person name="Peterson S.W."/>
        </authorList>
    </citation>
    <scope>NUCLEOTIDE SEQUENCE [LARGE SCALE GENOMIC DNA]</scope>
    <source>
        <strain evidence="2 3">M1</strain>
    </source>
</reference>
<keyword evidence="1" id="KW-0812">Transmembrane</keyword>
<feature type="transmembrane region" description="Helical" evidence="1">
    <location>
        <begin position="15"/>
        <end position="36"/>
    </location>
</feature>
<protein>
    <submittedName>
        <fullName evidence="2">Uncharacterized protein</fullName>
    </submittedName>
</protein>
<evidence type="ECO:0000313" key="2">
    <source>
        <dbReference type="EMBL" id="SKC41312.1"/>
    </source>
</evidence>
<dbReference type="AlphaFoldDB" id="A0A1T5IQE5"/>
<accession>A0A1T5IQE5</accession>